<evidence type="ECO:0000313" key="10">
    <source>
        <dbReference type="Proteomes" id="UP001255856"/>
    </source>
</evidence>
<dbReference type="EMBL" id="JASFZW010000003">
    <property type="protein sequence ID" value="KAK2079134.1"/>
    <property type="molecule type" value="Genomic_DNA"/>
</dbReference>
<evidence type="ECO:0000256" key="3">
    <source>
        <dbReference type="ARBA" id="ARBA00022801"/>
    </source>
</evidence>
<dbReference type="Gene3D" id="2.60.40.380">
    <property type="entry name" value="Purple acid phosphatase-like, N-terminal"/>
    <property type="match status" value="1"/>
</dbReference>
<feature type="chain" id="PRO_5041776936" description="Purple acid phosphatase" evidence="5">
    <location>
        <begin position="21"/>
        <end position="524"/>
    </location>
</feature>
<evidence type="ECO:0000256" key="5">
    <source>
        <dbReference type="RuleBase" id="RU361203"/>
    </source>
</evidence>
<feature type="domain" description="Purple acid phosphatase N-terminal" evidence="8">
    <location>
        <begin position="103"/>
        <end position="182"/>
    </location>
</feature>
<gene>
    <name evidence="9" type="ORF">QBZ16_002825</name>
</gene>
<feature type="domain" description="Calcineurin-like phosphoesterase" evidence="6">
    <location>
        <begin position="193"/>
        <end position="381"/>
    </location>
</feature>
<keyword evidence="2 5" id="KW-0732">Signal</keyword>
<comment type="similarity">
    <text evidence="1 5">Belongs to the metallophosphoesterase superfamily. Purple acid phosphatase family.</text>
</comment>
<dbReference type="EC" id="3.1.3.2" evidence="5"/>
<dbReference type="SUPFAM" id="SSF49363">
    <property type="entry name" value="Purple acid phosphatase, N-terminal domain"/>
    <property type="match status" value="1"/>
</dbReference>
<evidence type="ECO:0000256" key="2">
    <source>
        <dbReference type="ARBA" id="ARBA00022729"/>
    </source>
</evidence>
<evidence type="ECO:0000259" key="8">
    <source>
        <dbReference type="Pfam" id="PF16656"/>
    </source>
</evidence>
<evidence type="ECO:0000313" key="9">
    <source>
        <dbReference type="EMBL" id="KAK2079134.1"/>
    </source>
</evidence>
<name>A0AAD9IL29_PROWI</name>
<dbReference type="AlphaFoldDB" id="A0AAD9IL29"/>
<dbReference type="Proteomes" id="UP001255856">
    <property type="component" value="Unassembled WGS sequence"/>
</dbReference>
<comment type="catalytic activity">
    <reaction evidence="5">
        <text>a phosphate monoester + H2O = an alcohol + phosphate</text>
        <dbReference type="Rhea" id="RHEA:15017"/>
        <dbReference type="ChEBI" id="CHEBI:15377"/>
        <dbReference type="ChEBI" id="CHEBI:30879"/>
        <dbReference type="ChEBI" id="CHEBI:43474"/>
        <dbReference type="ChEBI" id="CHEBI:67140"/>
        <dbReference type="EC" id="3.1.3.2"/>
    </reaction>
</comment>
<dbReference type="PANTHER" id="PTHR22953:SF153">
    <property type="entry name" value="PURPLE ACID PHOSPHATASE"/>
    <property type="match status" value="1"/>
</dbReference>
<evidence type="ECO:0000256" key="1">
    <source>
        <dbReference type="ARBA" id="ARBA00008723"/>
    </source>
</evidence>
<sequence length="524" mass="58105">MAHAFAFLTCLLVLAPGLSARLLIQSLNADGTPVSTTPHTVGYNFSDATPDLQLRGSPDLPMTDPRLVQTPHGHPGQVSLMYYGPSEVRNYSVSKSLSDLAPPQSVASVAQIGTESGVYSKNVTGDKSTTYNQIYDYPDSFQYRSPRIHSVIFTELEPNTTYFYRVRGGNNVTWSPEYNFTTLPTGEAVFPLRVGLIGDGGQTYNSSATYEHLLADNPQVILHVGDLSYADDYLTNGTVWPPVYNGTTTHPAATFQPRWDSWQQLVQPLLSKIPFVPTAGNHEIEPQVNGQEFVSYSNRFPTPFNKSGSHSQLWYSLDVGPVHVIAMTPYAPFDHTSEQYAWLKHDLRSVDRKKTPWVVAISHAPWYSSYVAHYLEANCQRKAVEPLLYNAATPVYDFTVDECGPVHLVLGDGGNIEQLAADFADMPGHCPKPSLVGPPYQPVACPEFLYGDGAYCESTQPYWSAFREPSFGHSTIEFINATHALFEWKRNQDAQSVVADSTMLVRGNKAAECAWKRNQVKLPH</sequence>
<feature type="signal peptide" evidence="5">
    <location>
        <begin position="1"/>
        <end position="20"/>
    </location>
</feature>
<dbReference type="InterPro" id="IPR004843">
    <property type="entry name" value="Calcineurin-like_PHP"/>
</dbReference>
<evidence type="ECO:0000259" key="6">
    <source>
        <dbReference type="Pfam" id="PF00149"/>
    </source>
</evidence>
<dbReference type="PANTHER" id="PTHR22953">
    <property type="entry name" value="ACID PHOSPHATASE RELATED"/>
    <property type="match status" value="1"/>
</dbReference>
<dbReference type="CDD" id="cd00839">
    <property type="entry name" value="MPP_PAPs"/>
    <property type="match status" value="1"/>
</dbReference>
<evidence type="ECO:0000256" key="4">
    <source>
        <dbReference type="ARBA" id="ARBA00023180"/>
    </source>
</evidence>
<accession>A0AAD9IL29</accession>
<dbReference type="Pfam" id="PF16656">
    <property type="entry name" value="Pur_ac_phosph_N"/>
    <property type="match status" value="1"/>
</dbReference>
<dbReference type="InterPro" id="IPR029052">
    <property type="entry name" value="Metallo-depent_PP-like"/>
</dbReference>
<keyword evidence="10" id="KW-1185">Reference proteome</keyword>
<reference evidence="9" key="1">
    <citation type="submission" date="2021-01" db="EMBL/GenBank/DDBJ databases">
        <authorList>
            <person name="Eckstrom K.M.E."/>
        </authorList>
    </citation>
    <scope>NUCLEOTIDE SEQUENCE</scope>
    <source>
        <strain evidence="9">UVCC 0001</strain>
    </source>
</reference>
<keyword evidence="4" id="KW-0325">Glycoprotein</keyword>
<dbReference type="InterPro" id="IPR041792">
    <property type="entry name" value="MPP_PAP"/>
</dbReference>
<dbReference type="InterPro" id="IPR008963">
    <property type="entry name" value="Purple_acid_Pase-like_N"/>
</dbReference>
<dbReference type="InterPro" id="IPR039331">
    <property type="entry name" value="PAPs-like"/>
</dbReference>
<keyword evidence="3 5" id="KW-0378">Hydrolase</keyword>
<feature type="domain" description="Purple acid phosphatase C-terminal" evidence="7">
    <location>
        <begin position="458"/>
        <end position="498"/>
    </location>
</feature>
<dbReference type="Gene3D" id="3.60.21.10">
    <property type="match status" value="2"/>
</dbReference>
<dbReference type="GO" id="GO:0046872">
    <property type="term" value="F:metal ion binding"/>
    <property type="evidence" value="ECO:0007669"/>
    <property type="project" value="InterPro"/>
</dbReference>
<evidence type="ECO:0000259" key="7">
    <source>
        <dbReference type="Pfam" id="PF14008"/>
    </source>
</evidence>
<dbReference type="Pfam" id="PF00149">
    <property type="entry name" value="Metallophos"/>
    <property type="match status" value="1"/>
</dbReference>
<organism evidence="9 10">
    <name type="scientific">Prototheca wickerhamii</name>
    <dbReference type="NCBI Taxonomy" id="3111"/>
    <lineage>
        <taxon>Eukaryota</taxon>
        <taxon>Viridiplantae</taxon>
        <taxon>Chlorophyta</taxon>
        <taxon>core chlorophytes</taxon>
        <taxon>Trebouxiophyceae</taxon>
        <taxon>Chlorellales</taxon>
        <taxon>Chlorellaceae</taxon>
        <taxon>Prototheca</taxon>
    </lineage>
</organism>
<proteinExistence type="inferred from homology"/>
<comment type="caution">
    <text evidence="9">The sequence shown here is derived from an EMBL/GenBank/DDBJ whole genome shotgun (WGS) entry which is preliminary data.</text>
</comment>
<dbReference type="InterPro" id="IPR025733">
    <property type="entry name" value="PAPs_C"/>
</dbReference>
<dbReference type="Pfam" id="PF14008">
    <property type="entry name" value="Metallophos_C"/>
    <property type="match status" value="1"/>
</dbReference>
<dbReference type="GO" id="GO:0003993">
    <property type="term" value="F:acid phosphatase activity"/>
    <property type="evidence" value="ECO:0007669"/>
    <property type="project" value="UniProtKB-EC"/>
</dbReference>
<dbReference type="SUPFAM" id="SSF56300">
    <property type="entry name" value="Metallo-dependent phosphatases"/>
    <property type="match status" value="1"/>
</dbReference>
<protein>
    <recommendedName>
        <fullName evidence="5">Purple acid phosphatase</fullName>
        <ecNumber evidence="5">3.1.3.2</ecNumber>
    </recommendedName>
</protein>
<dbReference type="InterPro" id="IPR015914">
    <property type="entry name" value="PAPs_N"/>
</dbReference>